<sequence length="49" mass="5668">MKNYSGAQGLRLTGKGWEIKTYLQQMLRQQGDKISLSDYLAKRYGPCRD</sequence>
<proteinExistence type="predicted"/>
<dbReference type="Proteomes" id="UP000490800">
    <property type="component" value="Unassembled WGS sequence"/>
</dbReference>
<dbReference type="EMBL" id="RHLK01000005">
    <property type="protein sequence ID" value="MVP00122.1"/>
    <property type="molecule type" value="Genomic_DNA"/>
</dbReference>
<accession>A0A7X3FIU4</accession>
<comment type="caution">
    <text evidence="1">The sequence shown here is derived from an EMBL/GenBank/DDBJ whole genome shotgun (WGS) entry which is preliminary data.</text>
</comment>
<dbReference type="Pfam" id="PF13072">
    <property type="entry name" value="MciZ"/>
    <property type="match status" value="1"/>
</dbReference>
<keyword evidence="2" id="KW-1185">Reference proteome</keyword>
<protein>
    <submittedName>
        <fullName evidence="1">Z-ring formation inhibitor MciZ</fullName>
    </submittedName>
</protein>
<dbReference type="OrthoDB" id="2990038at2"/>
<evidence type="ECO:0000313" key="1">
    <source>
        <dbReference type="EMBL" id="MVP00122.1"/>
    </source>
</evidence>
<organism evidence="1 2">
    <name type="scientific">Paenibacillus lutrae</name>
    <dbReference type="NCBI Taxonomy" id="2078573"/>
    <lineage>
        <taxon>Bacteria</taxon>
        <taxon>Bacillati</taxon>
        <taxon>Bacillota</taxon>
        <taxon>Bacilli</taxon>
        <taxon>Bacillales</taxon>
        <taxon>Paenibacillaceae</taxon>
        <taxon>Paenibacillus</taxon>
    </lineage>
</organism>
<name>A0A7X3FIU4_9BACL</name>
<dbReference type="AlphaFoldDB" id="A0A7X3FIU4"/>
<gene>
    <name evidence="1" type="primary">mciZ</name>
    <name evidence="1" type="ORF">EDM21_11430</name>
</gene>
<reference evidence="1 2" key="1">
    <citation type="journal article" date="2019" name="Microorganisms">
        <title>Paenibacillus lutrae sp. nov., A Chitinolytic Species Isolated from A River Otter in Castril Natural Park, Granada, Spain.</title>
        <authorList>
            <person name="Rodriguez M."/>
            <person name="Reina J.C."/>
            <person name="Bejar V."/>
            <person name="Llamas I."/>
        </authorList>
    </citation>
    <scope>NUCLEOTIDE SEQUENCE [LARGE SCALE GENOMIC DNA]</scope>
    <source>
        <strain evidence="1 2">N10</strain>
    </source>
</reference>
<dbReference type="InterPro" id="IPR025177">
    <property type="entry name" value="MciZ"/>
</dbReference>
<evidence type="ECO:0000313" key="2">
    <source>
        <dbReference type="Proteomes" id="UP000490800"/>
    </source>
</evidence>
<dbReference type="RefSeq" id="WP_157335575.1">
    <property type="nucleotide sequence ID" value="NZ_RHLK01000005.1"/>
</dbReference>